<feature type="compositionally biased region" description="Low complexity" evidence="2">
    <location>
        <begin position="368"/>
        <end position="400"/>
    </location>
</feature>
<name>F2UE47_SALR5</name>
<evidence type="ECO:0000256" key="1">
    <source>
        <dbReference type="SAM" id="Coils"/>
    </source>
</evidence>
<protein>
    <submittedName>
        <fullName evidence="3">Uncharacterized protein</fullName>
    </submittedName>
</protein>
<sequence>MESEHKYAELPTYEDVDATPVEVTITLPSLPFFSVGTSNGEGGEATSQQGGHEREPAAIHAKISPQCDPEEVARRILEQYKLPDLCLPSLVCVLETHQHTLRQQRLDERDDALSLAEAMHPTSASEHDEAETQQETRHQQAGEVENATADGQQIEEQQQQQQQAVVNGAGETNGLEEDEEAIAQQWADAFANNCKEFRHARDVEGATETFDEDAISFSERFHELIHSPLLNQLLQLEDGYASYVQEMISKRDRLMQKKEEQQLREQEQALAKLEQGLSARDITDLARQHTQDRETHLANLNAEIKMQKELQKRAFRDMVLELSRDTADPASIAVPNIPPPSFDSRDADQEKPKRSQQSSLFSKFTFGRSGSSSNTTTSATQQQRTMQRSQSSSSQIPQDQPEQEPMIESFTVMLGTQKKVEHNLRLISGNIIDTCGVEAHARTAMESKAKRLATAMSLYSTELRAVVIIVDTRLSSYSGAKAEFAAVCERSTDLHFAELPEQIETLQVDLMATHDGGVRGQLSPGDFYITRHSNLADAHVVFHLVADDEVLQDNFNGRSKMLLGLRNIIRCMFQNDIQTITLPLLLLHSYTPEMDDRFCERRCELILKTIKGFIMENTAWGRSSSKTIQLMVPKETTPERFAMFVELTSSIFRETRMLST</sequence>
<feature type="region of interest" description="Disordered" evidence="2">
    <location>
        <begin position="35"/>
        <end position="56"/>
    </location>
</feature>
<feature type="compositionally biased region" description="Low complexity" evidence="2">
    <location>
        <begin position="152"/>
        <end position="163"/>
    </location>
</feature>
<accession>F2UE47</accession>
<dbReference type="FunCoup" id="F2UE47">
    <property type="interactions" value="1117"/>
</dbReference>
<feature type="region of interest" description="Disordered" evidence="2">
    <location>
        <begin position="330"/>
        <end position="402"/>
    </location>
</feature>
<dbReference type="Pfam" id="PF10154">
    <property type="entry name" value="Fy-3"/>
    <property type="match status" value="1"/>
</dbReference>
<feature type="region of interest" description="Disordered" evidence="2">
    <location>
        <begin position="118"/>
        <end position="167"/>
    </location>
</feature>
<evidence type="ECO:0000313" key="4">
    <source>
        <dbReference type="Proteomes" id="UP000007799"/>
    </source>
</evidence>
<feature type="coiled-coil region" evidence="1">
    <location>
        <begin position="244"/>
        <end position="276"/>
    </location>
</feature>
<organism evidence="4">
    <name type="scientific">Salpingoeca rosetta (strain ATCC 50818 / BSB-021)</name>
    <dbReference type="NCBI Taxonomy" id="946362"/>
    <lineage>
        <taxon>Eukaryota</taxon>
        <taxon>Choanoflagellata</taxon>
        <taxon>Craspedida</taxon>
        <taxon>Salpingoecidae</taxon>
        <taxon>Salpingoeca</taxon>
    </lineage>
</organism>
<dbReference type="OrthoDB" id="415359at2759"/>
<dbReference type="AlphaFoldDB" id="F2UE47"/>
<dbReference type="InterPro" id="IPR019311">
    <property type="entry name" value="Fy-3"/>
</dbReference>
<dbReference type="PANTHER" id="PTHR16525">
    <property type="entry name" value="PROTEIN C12ORF4"/>
    <property type="match status" value="1"/>
</dbReference>
<proteinExistence type="predicted"/>
<reference evidence="3" key="1">
    <citation type="submission" date="2009-08" db="EMBL/GenBank/DDBJ databases">
        <title>Annotation of Salpingoeca rosetta.</title>
        <authorList>
            <consortium name="The Broad Institute Genome Sequencing Platform"/>
            <person name="Russ C."/>
            <person name="Cuomo C."/>
            <person name="Burger G."/>
            <person name="Gray M.W."/>
            <person name="Holland P.W.H."/>
            <person name="King N."/>
            <person name="Lang F.B.F."/>
            <person name="Roger A.J."/>
            <person name="Ruiz-Trillo I."/>
            <person name="Young S.K."/>
            <person name="Zeng Q."/>
            <person name="Gargeya S."/>
            <person name="Alvarado L."/>
            <person name="Berlin A."/>
            <person name="Chapman S.B."/>
            <person name="Chen Z."/>
            <person name="Freedman E."/>
            <person name="Gellesch M."/>
            <person name="Goldberg J."/>
            <person name="Griggs A."/>
            <person name="Gujja S."/>
            <person name="Heilman E."/>
            <person name="Heiman D."/>
            <person name="Howarth C."/>
            <person name="Mehta T."/>
            <person name="Neiman D."/>
            <person name="Pearson M."/>
            <person name="Roberts A."/>
            <person name="Saif S."/>
            <person name="Shea T."/>
            <person name="Shenoy N."/>
            <person name="Sisk P."/>
            <person name="Stolte C."/>
            <person name="Sykes S."/>
            <person name="White J."/>
            <person name="Yandava C."/>
            <person name="Haas B."/>
            <person name="Nusbaum C."/>
            <person name="Birren B."/>
        </authorList>
    </citation>
    <scope>NUCLEOTIDE SEQUENCE [LARGE SCALE GENOMIC DNA]</scope>
    <source>
        <strain evidence="3">ATCC 50818</strain>
    </source>
</reference>
<dbReference type="EMBL" id="GL832970">
    <property type="protein sequence ID" value="EGD74897.1"/>
    <property type="molecule type" value="Genomic_DNA"/>
</dbReference>
<dbReference type="PANTHER" id="PTHR16525:SF0">
    <property type="entry name" value="PROTEIN C12ORF4"/>
    <property type="match status" value="1"/>
</dbReference>
<dbReference type="GeneID" id="16073111"/>
<keyword evidence="4" id="KW-1185">Reference proteome</keyword>
<evidence type="ECO:0000256" key="2">
    <source>
        <dbReference type="SAM" id="MobiDB-lite"/>
    </source>
</evidence>
<evidence type="ECO:0000313" key="3">
    <source>
        <dbReference type="EMBL" id="EGD74897.1"/>
    </source>
</evidence>
<dbReference type="InParanoid" id="F2UE47"/>
<dbReference type="eggNOG" id="KOG4506">
    <property type="taxonomic scope" value="Eukaryota"/>
</dbReference>
<dbReference type="OMA" id="IMENTAW"/>
<feature type="compositionally biased region" description="Basic and acidic residues" evidence="2">
    <location>
        <begin position="343"/>
        <end position="353"/>
    </location>
</feature>
<dbReference type="GO" id="GO:0005737">
    <property type="term" value="C:cytoplasm"/>
    <property type="evidence" value="ECO:0007669"/>
    <property type="project" value="TreeGrafter"/>
</dbReference>
<dbReference type="RefSeq" id="XP_004992542.1">
    <property type="nucleotide sequence ID" value="XM_004992485.1"/>
</dbReference>
<dbReference type="STRING" id="946362.F2UE47"/>
<dbReference type="KEGG" id="sre:PTSG_07125"/>
<keyword evidence="1" id="KW-0175">Coiled coil</keyword>
<gene>
    <name evidence="3" type="ORF">PTSG_07125</name>
</gene>
<dbReference type="Proteomes" id="UP000007799">
    <property type="component" value="Unassembled WGS sequence"/>
</dbReference>